<proteinExistence type="predicted"/>
<reference evidence="1" key="1">
    <citation type="journal article" date="2014" name="Genome Announc.">
        <title>Draft genome sequence of Rhodosporidium toruloides CECT1137, an oleaginous yeast of biotechnological interest.</title>
        <authorList>
            <person name="Morin N."/>
            <person name="Calcas X."/>
            <person name="Devillers H."/>
            <person name="Durrens P."/>
            <person name="Sherman D.J."/>
            <person name="Nicaud J.-M."/>
            <person name="Neuveglise C."/>
        </authorList>
    </citation>
    <scope>NUCLEOTIDE SEQUENCE</scope>
    <source>
        <strain evidence="1">CECT1137</strain>
    </source>
</reference>
<organism evidence="1">
    <name type="scientific">Rhodotorula toruloides</name>
    <name type="common">Yeast</name>
    <name type="synonym">Rhodosporidium toruloides</name>
    <dbReference type="NCBI Taxonomy" id="5286"/>
    <lineage>
        <taxon>Eukaryota</taxon>
        <taxon>Fungi</taxon>
        <taxon>Dikarya</taxon>
        <taxon>Basidiomycota</taxon>
        <taxon>Pucciniomycotina</taxon>
        <taxon>Microbotryomycetes</taxon>
        <taxon>Sporidiobolales</taxon>
        <taxon>Sporidiobolaceae</taxon>
        <taxon>Rhodotorula</taxon>
    </lineage>
</organism>
<name>A0A061AM60_RHOTO</name>
<accession>A0A061AM60</accession>
<dbReference type="EMBL" id="LK052938">
    <property type="protein sequence ID" value="CDR38683.1"/>
    <property type="molecule type" value="Genomic_DNA"/>
</dbReference>
<protein>
    <submittedName>
        <fullName evidence="1">RHTO0S03e12134g1_1</fullName>
    </submittedName>
</protein>
<sequence length="73" mass="8271">MALTKDFQDVSSVEKGRPDLTNSGQVLLSVTISYMAEEEQRALCKVDLALLPDLTFHYLSSFLNPSKFQHRHC</sequence>
<dbReference type="AlphaFoldDB" id="A0A061AM60"/>
<evidence type="ECO:0000313" key="1">
    <source>
        <dbReference type="EMBL" id="CDR38683.1"/>
    </source>
</evidence>
<gene>
    <name evidence="1" type="ORF">RHTO0S_03e12134g</name>
</gene>